<evidence type="ECO:0000259" key="4">
    <source>
        <dbReference type="Pfam" id="PF07687"/>
    </source>
</evidence>
<dbReference type="InterPro" id="IPR036264">
    <property type="entry name" value="Bact_exopeptidase_dim_dom"/>
</dbReference>
<dbReference type="PANTHER" id="PTHR43270:SF12">
    <property type="entry name" value="SUCCINYL-DIAMINOPIMELATE DESUCCINYLASE"/>
    <property type="match status" value="1"/>
</dbReference>
<proteinExistence type="predicted"/>
<dbReference type="InterPro" id="IPR051458">
    <property type="entry name" value="Cyt/Met_Dipeptidase"/>
</dbReference>
<keyword evidence="1" id="KW-0645">Protease</keyword>
<dbReference type="OrthoDB" id="9761532at2"/>
<dbReference type="Proteomes" id="UP000269692">
    <property type="component" value="Unassembled WGS sequence"/>
</dbReference>
<evidence type="ECO:0000256" key="3">
    <source>
        <dbReference type="ARBA" id="ARBA00022801"/>
    </source>
</evidence>
<dbReference type="SUPFAM" id="SSF55031">
    <property type="entry name" value="Bacterial exopeptidase dimerisation domain"/>
    <property type="match status" value="1"/>
</dbReference>
<accession>A0A3L7AGY2</accession>
<evidence type="ECO:0000313" key="5">
    <source>
        <dbReference type="EMBL" id="RLP79736.1"/>
    </source>
</evidence>
<dbReference type="InterPro" id="IPR011650">
    <property type="entry name" value="Peptidase_M20_dimer"/>
</dbReference>
<evidence type="ECO:0000256" key="1">
    <source>
        <dbReference type="ARBA" id="ARBA00022670"/>
    </source>
</evidence>
<dbReference type="Gene3D" id="3.40.630.10">
    <property type="entry name" value="Zn peptidases"/>
    <property type="match status" value="1"/>
</dbReference>
<evidence type="ECO:0000313" key="6">
    <source>
        <dbReference type="Proteomes" id="UP000269692"/>
    </source>
</evidence>
<keyword evidence="3 5" id="KW-0378">Hydrolase</keyword>
<name>A0A3L7AGY2_9HYPH</name>
<feature type="domain" description="Peptidase M20 dimerisation" evidence="4">
    <location>
        <begin position="207"/>
        <end position="366"/>
    </location>
</feature>
<keyword evidence="6" id="KW-1185">Reference proteome</keyword>
<dbReference type="Gene3D" id="3.30.70.360">
    <property type="match status" value="1"/>
</dbReference>
<evidence type="ECO:0000256" key="2">
    <source>
        <dbReference type="ARBA" id="ARBA00022723"/>
    </source>
</evidence>
<sequence>MRDGLSGEGLQRKALDAVDAGLDAALARLFDYLRIPSISTDPAYEDACRAAAEWAAGTLEELGLSAAVIPTTGHPMVVARTDTGAARRVLFYGHYDVQPVDPLELWETPPFEPRFGAGADGRRTIVGRGASDDKGQVLTFLEALRAFRTAGGAPPVDITVFLEGEEECGSPSLGGFFAAEADRLKADIALVCDTGMWNPTTPSITTSLRGILSMEVTVHGPSRDLHSGLYGGAARNPIHVLADILAAARDADGRVTIPGFYDAVREMPQEVRDAWARLDLGPDEFLKPVGLSVPAGERDRMLIEQIQSRPTLEVNGIFGGYTGEGAKTIIPAKATAKISFRLVADQDPSRIAKAFEAFVRDRLPADCSVTFSGGHGSRAFLVDPASADLAHAAHALEEEWGIAPVMVGSGGSIPIVGQFKSRLGIDTLLIGFALDDDRIHSPNEKYDVTSFHKGTRSWVRILQALG</sequence>
<dbReference type="GO" id="GO:0008233">
    <property type="term" value="F:peptidase activity"/>
    <property type="evidence" value="ECO:0007669"/>
    <property type="project" value="UniProtKB-KW"/>
</dbReference>
<keyword evidence="2" id="KW-0479">Metal-binding</keyword>
<dbReference type="EMBL" id="RCTF01000005">
    <property type="protein sequence ID" value="RLP79736.1"/>
    <property type="molecule type" value="Genomic_DNA"/>
</dbReference>
<dbReference type="GO" id="GO:0006508">
    <property type="term" value="P:proteolysis"/>
    <property type="evidence" value="ECO:0007669"/>
    <property type="project" value="UniProtKB-KW"/>
</dbReference>
<dbReference type="PANTHER" id="PTHR43270">
    <property type="entry name" value="BETA-ALA-HIS DIPEPTIDASE"/>
    <property type="match status" value="1"/>
</dbReference>
<reference evidence="5 6" key="1">
    <citation type="submission" date="2018-10" db="EMBL/GenBank/DDBJ databases">
        <title>Xanthobacter tagetidis genome sequencing and assembly.</title>
        <authorList>
            <person name="Maclea K.S."/>
            <person name="Goen A.E."/>
            <person name="Fatima S.A."/>
        </authorList>
    </citation>
    <scope>NUCLEOTIDE SEQUENCE [LARGE SCALE GENOMIC DNA]</scope>
    <source>
        <strain evidence="5 6">ATCC 700314</strain>
    </source>
</reference>
<dbReference type="RefSeq" id="WP_121622946.1">
    <property type="nucleotide sequence ID" value="NZ_JACIIW010000001.1"/>
</dbReference>
<dbReference type="Pfam" id="PF01546">
    <property type="entry name" value="Peptidase_M20"/>
    <property type="match status" value="1"/>
</dbReference>
<dbReference type="GO" id="GO:0046872">
    <property type="term" value="F:metal ion binding"/>
    <property type="evidence" value="ECO:0007669"/>
    <property type="project" value="UniProtKB-KW"/>
</dbReference>
<dbReference type="SUPFAM" id="SSF53187">
    <property type="entry name" value="Zn-dependent exopeptidases"/>
    <property type="match status" value="1"/>
</dbReference>
<protein>
    <submittedName>
        <fullName evidence="5">M20/M25/M40 family metallo-hydrolase</fullName>
    </submittedName>
</protein>
<comment type="caution">
    <text evidence="5">The sequence shown here is derived from an EMBL/GenBank/DDBJ whole genome shotgun (WGS) entry which is preliminary data.</text>
</comment>
<organism evidence="5 6">
    <name type="scientific">Xanthobacter tagetidis</name>
    <dbReference type="NCBI Taxonomy" id="60216"/>
    <lineage>
        <taxon>Bacteria</taxon>
        <taxon>Pseudomonadati</taxon>
        <taxon>Pseudomonadota</taxon>
        <taxon>Alphaproteobacteria</taxon>
        <taxon>Hyphomicrobiales</taxon>
        <taxon>Xanthobacteraceae</taxon>
        <taxon>Xanthobacter</taxon>
    </lineage>
</organism>
<dbReference type="InterPro" id="IPR002933">
    <property type="entry name" value="Peptidase_M20"/>
</dbReference>
<dbReference type="Pfam" id="PF07687">
    <property type="entry name" value="M20_dimer"/>
    <property type="match status" value="1"/>
</dbReference>
<dbReference type="AlphaFoldDB" id="A0A3L7AGY2"/>
<dbReference type="NCBIfam" id="NF006579">
    <property type="entry name" value="PRK09104.1"/>
    <property type="match status" value="1"/>
</dbReference>
<gene>
    <name evidence="5" type="ORF">D9R14_08150</name>
</gene>